<dbReference type="PRINTS" id="PR01607">
    <property type="entry name" value="APYRASEFAMLY"/>
</dbReference>
<dbReference type="InterPro" id="IPR008334">
    <property type="entry name" value="5'-Nucleotdase_C"/>
</dbReference>
<dbReference type="GO" id="GO:0016787">
    <property type="term" value="F:hydrolase activity"/>
    <property type="evidence" value="ECO:0007669"/>
    <property type="project" value="UniProtKB-KW"/>
</dbReference>
<keyword evidence="5" id="KW-1185">Reference proteome</keyword>
<dbReference type="OMA" id="WLATINS"/>
<comment type="similarity">
    <text evidence="1 2">Belongs to the 5'-nucleotidase family.</text>
</comment>
<feature type="domain" description="5'-Nucleotidase C-terminal" evidence="3">
    <location>
        <begin position="262"/>
        <end position="404"/>
    </location>
</feature>
<dbReference type="InterPro" id="IPR036907">
    <property type="entry name" value="5'-Nucleotdase_C_sf"/>
</dbReference>
<dbReference type="GO" id="GO:0000166">
    <property type="term" value="F:nucleotide binding"/>
    <property type="evidence" value="ECO:0007669"/>
    <property type="project" value="UniProtKB-KW"/>
</dbReference>
<dbReference type="EMBL" id="CCKQ01015686">
    <property type="protein sequence ID" value="CDW87517.1"/>
    <property type="molecule type" value="Genomic_DNA"/>
</dbReference>
<dbReference type="OrthoDB" id="10252235at2759"/>
<evidence type="ECO:0000313" key="5">
    <source>
        <dbReference type="Proteomes" id="UP000039865"/>
    </source>
</evidence>
<accession>A0A078B2S0</accession>
<gene>
    <name evidence="4" type="primary">Contig15034.g16016</name>
    <name evidence="4" type="ORF">STYLEM_16623</name>
</gene>
<evidence type="ECO:0000256" key="2">
    <source>
        <dbReference type="RuleBase" id="RU362119"/>
    </source>
</evidence>
<dbReference type="Pfam" id="PF02872">
    <property type="entry name" value="5_nucleotid_C"/>
    <property type="match status" value="1"/>
</dbReference>
<dbReference type="Proteomes" id="UP000039865">
    <property type="component" value="Unassembled WGS sequence"/>
</dbReference>
<proteinExistence type="inferred from homology"/>
<organism evidence="4 5">
    <name type="scientific">Stylonychia lemnae</name>
    <name type="common">Ciliate</name>
    <dbReference type="NCBI Taxonomy" id="5949"/>
    <lineage>
        <taxon>Eukaryota</taxon>
        <taxon>Sar</taxon>
        <taxon>Alveolata</taxon>
        <taxon>Ciliophora</taxon>
        <taxon>Intramacronucleata</taxon>
        <taxon>Spirotrichea</taxon>
        <taxon>Stichotrichia</taxon>
        <taxon>Sporadotrichida</taxon>
        <taxon>Oxytrichidae</taxon>
        <taxon>Stylonychinae</taxon>
        <taxon>Stylonychia</taxon>
    </lineage>
</organism>
<protein>
    <submittedName>
        <fullName evidence="4">Ser thr protein phosphatase family</fullName>
    </submittedName>
</protein>
<dbReference type="InterPro" id="IPR029052">
    <property type="entry name" value="Metallo-depent_PP-like"/>
</dbReference>
<dbReference type="SUPFAM" id="SSF56300">
    <property type="entry name" value="Metallo-dependent phosphatases"/>
    <property type="match status" value="1"/>
</dbReference>
<keyword evidence="2" id="KW-0378">Hydrolase</keyword>
<dbReference type="Gene3D" id="3.90.780.10">
    <property type="entry name" value="5'-Nucleotidase, C-terminal domain"/>
    <property type="match status" value="1"/>
</dbReference>
<evidence type="ECO:0000256" key="1">
    <source>
        <dbReference type="ARBA" id="ARBA00006654"/>
    </source>
</evidence>
<dbReference type="Gene3D" id="3.60.21.10">
    <property type="match status" value="1"/>
</dbReference>
<dbReference type="InParanoid" id="A0A078B2S0"/>
<sequence>MKQVHFTKESRWQKFLMLSMLMYHALDFGVKKLEDLISKTSRSQWIISNLIDEATNKPPGGVQEYAIVQHQGKKVGVIGLAEKEFIDQFTTLVTEKIVYIDCAEKSRDLCRILKEEHQCDLVIALTHLRIPNERILAQTVPELDLLLGGHDHLYHIEMVADVFFLKSGTDFEDFSDLVIRFDVSEEDAKKYLELDNVNSKRYLYSKTKKLLFECERVTIDERFAADNYIHDHVIKYSQKFNEDLNVPCGYTEVNLEGRFQCIRVEETNLSNLLADIIRTEYDVDFSLFNCGTYRSNSVLEKGYITHKMIMDLLPMADKVVVVKMLGSTFKQALENGVSAFPKFDGRFPSISGCRFSFDPTKEPLHRINLEDVETESGPLDSTKEYKVAMKGFLASGKDGYIMFRDGGITQFLIEDENAVLIQDVMYQFFESFGPDNDKNHVIKDRIRAERLKLFNASEDNVTKEGFIKIHPVCDERIVNLQQIQQNLEEVGKIQEENQEKFQ</sequence>
<dbReference type="SUPFAM" id="SSF55816">
    <property type="entry name" value="5'-nucleotidase (syn. UDP-sugar hydrolase), C-terminal domain"/>
    <property type="match status" value="1"/>
</dbReference>
<dbReference type="InterPro" id="IPR006179">
    <property type="entry name" value="5_nucleotidase/apyrase"/>
</dbReference>
<dbReference type="PANTHER" id="PTHR11575:SF48">
    <property type="entry name" value="5'-NUCLEOTIDASE"/>
    <property type="match status" value="1"/>
</dbReference>
<evidence type="ECO:0000313" key="4">
    <source>
        <dbReference type="EMBL" id="CDW87517.1"/>
    </source>
</evidence>
<evidence type="ECO:0000259" key="3">
    <source>
        <dbReference type="Pfam" id="PF02872"/>
    </source>
</evidence>
<reference evidence="4 5" key="1">
    <citation type="submission" date="2014-06" db="EMBL/GenBank/DDBJ databases">
        <authorList>
            <person name="Swart Estienne"/>
        </authorList>
    </citation>
    <scope>NUCLEOTIDE SEQUENCE [LARGE SCALE GENOMIC DNA]</scope>
    <source>
        <strain evidence="4 5">130c</strain>
    </source>
</reference>
<dbReference type="PANTHER" id="PTHR11575">
    <property type="entry name" value="5'-NUCLEOTIDASE-RELATED"/>
    <property type="match status" value="1"/>
</dbReference>
<name>A0A078B2S0_STYLE</name>
<dbReference type="GO" id="GO:0009166">
    <property type="term" value="P:nucleotide catabolic process"/>
    <property type="evidence" value="ECO:0007669"/>
    <property type="project" value="InterPro"/>
</dbReference>
<keyword evidence="2" id="KW-0547">Nucleotide-binding</keyword>
<dbReference type="AlphaFoldDB" id="A0A078B2S0"/>